<dbReference type="AlphaFoldDB" id="A0A6C0D1C5"/>
<protein>
    <submittedName>
        <fullName evidence="1">Uncharacterized protein</fullName>
    </submittedName>
</protein>
<dbReference type="EMBL" id="MN739519">
    <property type="protein sequence ID" value="QHT10232.1"/>
    <property type="molecule type" value="Genomic_DNA"/>
</dbReference>
<organism evidence="1">
    <name type="scientific">viral metagenome</name>
    <dbReference type="NCBI Taxonomy" id="1070528"/>
    <lineage>
        <taxon>unclassified sequences</taxon>
        <taxon>metagenomes</taxon>
        <taxon>organismal metagenomes</taxon>
    </lineage>
</organism>
<evidence type="ECO:0000313" key="1">
    <source>
        <dbReference type="EMBL" id="QHT10232.1"/>
    </source>
</evidence>
<proteinExistence type="predicted"/>
<accession>A0A6C0D1C5</accession>
<name>A0A6C0D1C5_9ZZZZ</name>
<sequence length="73" mass="9188">MRTIFYFTGTRNKINFIHHQRSFHGKNLIRNSRKKRSMKKERYKRIGISSVEHFIFLRRRFNFFLVFSIRYTK</sequence>
<reference evidence="1" key="1">
    <citation type="journal article" date="2020" name="Nature">
        <title>Giant virus diversity and host interactions through global metagenomics.</title>
        <authorList>
            <person name="Schulz F."/>
            <person name="Roux S."/>
            <person name="Paez-Espino D."/>
            <person name="Jungbluth S."/>
            <person name="Walsh D.A."/>
            <person name="Denef V.J."/>
            <person name="McMahon K.D."/>
            <person name="Konstantinidis K.T."/>
            <person name="Eloe-Fadrosh E.A."/>
            <person name="Kyrpides N.C."/>
            <person name="Woyke T."/>
        </authorList>
    </citation>
    <scope>NUCLEOTIDE SEQUENCE</scope>
    <source>
        <strain evidence="1">GVMAG-M-3300023174-104</strain>
    </source>
</reference>